<sequence length="189" mass="22049">MGYSKMEQILITYYADNARKLHRTVDRILLRFGGLSNKDVDDFYSLANETFVYAMKRYDGEQSFDGFLYSCLSNKIKSEITRRNREKRKSDRMALSLDAPVGDSENYTLGEAIADSFDMEGEAFRELDAVAYKLERYLAMLSRKQKEVLELLSFCYKAAEIQEALHMTKKEYADALENMRSYEKIRILL</sequence>
<evidence type="ECO:0000313" key="2">
    <source>
        <dbReference type="Proteomes" id="UP000304953"/>
    </source>
</evidence>
<accession>A0AC61RU08</accession>
<protein>
    <submittedName>
        <fullName evidence="1">Uncharacterized protein</fullName>
    </submittedName>
</protein>
<reference evidence="1" key="1">
    <citation type="submission" date="2019-04" db="EMBL/GenBank/DDBJ databases">
        <title>Microbes associate with the intestines of laboratory mice.</title>
        <authorList>
            <person name="Navarre W."/>
            <person name="Wong E."/>
            <person name="Huang K."/>
            <person name="Tropini C."/>
            <person name="Ng K."/>
            <person name="Yu B."/>
        </authorList>
    </citation>
    <scope>NUCLEOTIDE SEQUENCE</scope>
    <source>
        <strain evidence="1">NM01_1-7b</strain>
    </source>
</reference>
<dbReference type="EMBL" id="SRYA01000037">
    <property type="protein sequence ID" value="TGY95005.1"/>
    <property type="molecule type" value="Genomic_DNA"/>
</dbReference>
<name>A0AC61RU08_9FIRM</name>
<evidence type="ECO:0000313" key="1">
    <source>
        <dbReference type="EMBL" id="TGY95005.1"/>
    </source>
</evidence>
<organism evidence="1 2">
    <name type="scientific">Petralouisia muris</name>
    <dbReference type="NCBI Taxonomy" id="3032872"/>
    <lineage>
        <taxon>Bacteria</taxon>
        <taxon>Bacillati</taxon>
        <taxon>Bacillota</taxon>
        <taxon>Clostridia</taxon>
        <taxon>Lachnospirales</taxon>
        <taxon>Lachnospiraceae</taxon>
        <taxon>Petralouisia</taxon>
    </lineage>
</organism>
<keyword evidence="2" id="KW-1185">Reference proteome</keyword>
<proteinExistence type="predicted"/>
<comment type="caution">
    <text evidence="1">The sequence shown here is derived from an EMBL/GenBank/DDBJ whole genome shotgun (WGS) entry which is preliminary data.</text>
</comment>
<dbReference type="Proteomes" id="UP000304953">
    <property type="component" value="Unassembled WGS sequence"/>
</dbReference>
<gene>
    <name evidence="1" type="ORF">E5329_17060</name>
</gene>